<keyword evidence="2" id="KW-1185">Reference proteome</keyword>
<evidence type="ECO:0000313" key="3">
    <source>
        <dbReference type="WBParaSite" id="snap_masked-unitig_41489-processed-gene-0.0-mRNA-1"/>
    </source>
</evidence>
<name>A0A1I8JR96_9PLAT</name>
<evidence type="ECO:0000313" key="2">
    <source>
        <dbReference type="Proteomes" id="UP000095280"/>
    </source>
</evidence>
<accession>A0A1I8JR96</accession>
<sequence>WRRPADSRWASSLPHRAAADRARWPSTAQWPEVLACLQCLHRQPPAECPGRSGGHRDQGGRGATRRWRHFLHCDMLDLANALVATSGAPARSAWPCPTPARKRGDGSRVLAAQPCREPARAVAATAWAANTVNAFIAAAQLADFCDGERPGRIEMSNWVLGFPPHLVRGRLFLLSPRSGHHRQVLPARPQARVPAVQRQHLVPESAAEGPANRPPLISAPLCGCPCPTWRSPWRRSAPRFGIYRALQTDCLQLSLPGDLAGEESARLLALAIAAFAIGGGAATWTTLSAAAASAGAAAAGRPRPGICPAGRPAARRRRPTVPRRGRHRLPGWRCCRGGAYVFNSTLMVVARRPAGPPAAPLSACNRDGRAIQPNKVKFDL</sequence>
<feature type="region of interest" description="Disordered" evidence="1">
    <location>
        <begin position="303"/>
        <end position="325"/>
    </location>
</feature>
<proteinExistence type="predicted"/>
<organism evidence="2 3">
    <name type="scientific">Macrostomum lignano</name>
    <dbReference type="NCBI Taxonomy" id="282301"/>
    <lineage>
        <taxon>Eukaryota</taxon>
        <taxon>Metazoa</taxon>
        <taxon>Spiralia</taxon>
        <taxon>Lophotrochozoa</taxon>
        <taxon>Platyhelminthes</taxon>
        <taxon>Rhabditophora</taxon>
        <taxon>Macrostomorpha</taxon>
        <taxon>Macrostomida</taxon>
        <taxon>Macrostomidae</taxon>
        <taxon>Macrostomum</taxon>
    </lineage>
</organism>
<dbReference type="Proteomes" id="UP000095280">
    <property type="component" value="Unplaced"/>
</dbReference>
<feature type="compositionally biased region" description="Basic residues" evidence="1">
    <location>
        <begin position="313"/>
        <end position="325"/>
    </location>
</feature>
<reference evidence="3" key="1">
    <citation type="submission" date="2016-11" db="UniProtKB">
        <authorList>
            <consortium name="WormBaseParasite"/>
        </authorList>
    </citation>
    <scope>IDENTIFICATION</scope>
</reference>
<dbReference type="WBParaSite" id="snap_masked-unitig_41489-processed-gene-0.0-mRNA-1">
    <property type="protein sequence ID" value="snap_masked-unitig_41489-processed-gene-0.0-mRNA-1"/>
    <property type="gene ID" value="snap_masked-unitig_41489-processed-gene-0.0"/>
</dbReference>
<dbReference type="AlphaFoldDB" id="A0A1I8JR96"/>
<protein>
    <submittedName>
        <fullName evidence="3">Cellulase</fullName>
    </submittedName>
</protein>
<evidence type="ECO:0000256" key="1">
    <source>
        <dbReference type="SAM" id="MobiDB-lite"/>
    </source>
</evidence>
<feature type="compositionally biased region" description="Low complexity" evidence="1">
    <location>
        <begin position="303"/>
        <end position="312"/>
    </location>
</feature>